<dbReference type="InterPro" id="IPR040079">
    <property type="entry name" value="Glutathione_S-Trfase"/>
</dbReference>
<dbReference type="GO" id="GO:0006749">
    <property type="term" value="P:glutathione metabolic process"/>
    <property type="evidence" value="ECO:0007669"/>
    <property type="project" value="InterPro"/>
</dbReference>
<comment type="catalytic activity">
    <reaction evidence="6 7">
        <text>RX + glutathione = an S-substituted glutathione + a halide anion + H(+)</text>
        <dbReference type="Rhea" id="RHEA:16437"/>
        <dbReference type="ChEBI" id="CHEBI:15378"/>
        <dbReference type="ChEBI" id="CHEBI:16042"/>
        <dbReference type="ChEBI" id="CHEBI:17792"/>
        <dbReference type="ChEBI" id="CHEBI:57925"/>
        <dbReference type="ChEBI" id="CHEBI:90779"/>
        <dbReference type="EC" id="2.5.1.18"/>
    </reaction>
</comment>
<dbReference type="Gene3D" id="1.20.1050.10">
    <property type="match status" value="1"/>
</dbReference>
<dbReference type="PROSITE" id="PS50404">
    <property type="entry name" value="GST_NTER"/>
    <property type="match status" value="1"/>
</dbReference>
<dbReference type="InterPro" id="IPR036249">
    <property type="entry name" value="Thioredoxin-like_sf"/>
</dbReference>
<proteinExistence type="inferred from homology"/>
<evidence type="ECO:0000256" key="3">
    <source>
        <dbReference type="ARBA" id="ARBA00022575"/>
    </source>
</evidence>
<reference evidence="10 11" key="1">
    <citation type="submission" date="2022-03" db="EMBL/GenBank/DDBJ databases">
        <authorList>
            <person name="Nunn A."/>
            <person name="Chopra R."/>
            <person name="Nunn A."/>
            <person name="Contreras Garrido A."/>
        </authorList>
    </citation>
    <scope>NUCLEOTIDE SEQUENCE [LARGE SCALE GENOMIC DNA]</scope>
</reference>
<feature type="domain" description="GST C-terminal" evidence="9">
    <location>
        <begin position="88"/>
        <end position="208"/>
    </location>
</feature>
<dbReference type="InterPro" id="IPR045073">
    <property type="entry name" value="Omega/Tau-like"/>
</dbReference>
<keyword evidence="4 7" id="KW-0808">Transferase</keyword>
<dbReference type="GO" id="GO:0004364">
    <property type="term" value="F:glutathione transferase activity"/>
    <property type="evidence" value="ECO:0007669"/>
    <property type="project" value="UniProtKB-UniRule"/>
</dbReference>
<comment type="subcellular location">
    <subcellularLocation>
        <location evidence="1 7">Cytoplasm</location>
        <location evidence="1 7">Cytosol</location>
    </subcellularLocation>
</comment>
<dbReference type="PROSITE" id="PS50405">
    <property type="entry name" value="GST_CTER"/>
    <property type="match status" value="1"/>
</dbReference>
<evidence type="ECO:0000256" key="2">
    <source>
        <dbReference type="ARBA" id="ARBA00022490"/>
    </source>
</evidence>
<dbReference type="GO" id="GO:0005829">
    <property type="term" value="C:cytosol"/>
    <property type="evidence" value="ECO:0007669"/>
    <property type="project" value="UniProtKB-SubCell"/>
</dbReference>
<dbReference type="Proteomes" id="UP000836841">
    <property type="component" value="Chromosome 1"/>
</dbReference>
<dbReference type="SFLD" id="SFLDG00358">
    <property type="entry name" value="Main_(cytGST)"/>
    <property type="match status" value="1"/>
</dbReference>
<dbReference type="SUPFAM" id="SSF47616">
    <property type="entry name" value="GST C-terminal domain-like"/>
    <property type="match status" value="1"/>
</dbReference>
<evidence type="ECO:0000259" key="8">
    <source>
        <dbReference type="PROSITE" id="PS50404"/>
    </source>
</evidence>
<dbReference type="SFLD" id="SFLDG01152">
    <property type="entry name" value="Main.3:_Omega-_and_Tau-like"/>
    <property type="match status" value="1"/>
</dbReference>
<name>A0AAU9RAU5_THLAR</name>
<evidence type="ECO:0000256" key="1">
    <source>
        <dbReference type="ARBA" id="ARBA00004514"/>
    </source>
</evidence>
<dbReference type="EMBL" id="OU466857">
    <property type="protein sequence ID" value="CAH2037217.1"/>
    <property type="molecule type" value="Genomic_DNA"/>
</dbReference>
<evidence type="ECO:0000256" key="5">
    <source>
        <dbReference type="ARBA" id="ARBA00025743"/>
    </source>
</evidence>
<evidence type="ECO:0000313" key="11">
    <source>
        <dbReference type="Proteomes" id="UP000836841"/>
    </source>
</evidence>
<evidence type="ECO:0000259" key="9">
    <source>
        <dbReference type="PROSITE" id="PS50405"/>
    </source>
</evidence>
<evidence type="ECO:0000256" key="4">
    <source>
        <dbReference type="ARBA" id="ARBA00022679"/>
    </source>
</evidence>
<dbReference type="SFLD" id="SFLDS00019">
    <property type="entry name" value="Glutathione_Transferase_(cytos"/>
    <property type="match status" value="1"/>
</dbReference>
<dbReference type="GO" id="GO:0009407">
    <property type="term" value="P:toxin catabolic process"/>
    <property type="evidence" value="ECO:0007669"/>
    <property type="project" value="UniProtKB-ARBA"/>
</dbReference>
<dbReference type="CDD" id="cd03058">
    <property type="entry name" value="GST_N_Tau"/>
    <property type="match status" value="1"/>
</dbReference>
<dbReference type="InterPro" id="IPR004045">
    <property type="entry name" value="Glutathione_S-Trfase_N"/>
</dbReference>
<protein>
    <recommendedName>
        <fullName evidence="7">Glutathione S-transferase</fullName>
        <ecNumber evidence="7">2.5.1.18</ecNumber>
    </recommendedName>
</protein>
<dbReference type="CDD" id="cd03185">
    <property type="entry name" value="GST_C_Tau"/>
    <property type="match status" value="1"/>
</dbReference>
<evidence type="ECO:0000256" key="7">
    <source>
        <dbReference type="RuleBase" id="RU369102"/>
    </source>
</evidence>
<dbReference type="AlphaFoldDB" id="A0AAU9RAU5"/>
<dbReference type="InterPro" id="IPR036282">
    <property type="entry name" value="Glutathione-S-Trfase_C_sf"/>
</dbReference>
<evidence type="ECO:0000256" key="6">
    <source>
        <dbReference type="ARBA" id="ARBA00047960"/>
    </source>
</evidence>
<keyword evidence="11" id="KW-1185">Reference proteome</keyword>
<dbReference type="EC" id="2.5.1.18" evidence="7"/>
<organism evidence="10 11">
    <name type="scientific">Thlaspi arvense</name>
    <name type="common">Field penny-cress</name>
    <dbReference type="NCBI Taxonomy" id="13288"/>
    <lineage>
        <taxon>Eukaryota</taxon>
        <taxon>Viridiplantae</taxon>
        <taxon>Streptophyta</taxon>
        <taxon>Embryophyta</taxon>
        <taxon>Tracheophyta</taxon>
        <taxon>Spermatophyta</taxon>
        <taxon>Magnoliopsida</taxon>
        <taxon>eudicotyledons</taxon>
        <taxon>Gunneridae</taxon>
        <taxon>Pentapetalae</taxon>
        <taxon>rosids</taxon>
        <taxon>malvids</taxon>
        <taxon>Brassicales</taxon>
        <taxon>Brassicaceae</taxon>
        <taxon>Thlaspideae</taxon>
        <taxon>Thlaspi</taxon>
    </lineage>
</organism>
<comment type="function">
    <text evidence="7">Is involved in the conjugation of reduced glutathione to a wide number of exogenous and endogenous hydrophobic electrophiles.</text>
</comment>
<feature type="domain" description="GST N-terminal" evidence="8">
    <location>
        <begin position="3"/>
        <end position="82"/>
    </location>
</feature>
<evidence type="ECO:0000313" key="10">
    <source>
        <dbReference type="EMBL" id="CAH2037217.1"/>
    </source>
</evidence>
<dbReference type="InterPro" id="IPR010987">
    <property type="entry name" value="Glutathione-S-Trfase_C-like"/>
</dbReference>
<dbReference type="FunFam" id="1.20.1050.10:FF:000018">
    <property type="entry name" value="Glutathione S-transferase U20"/>
    <property type="match status" value="1"/>
</dbReference>
<accession>A0AAU9RAU5</accession>
<sequence length="219" mass="25191">MADEVILLNYWPSMFGTRTMIALAEKNIKFDYREQDLFNKSSILLEMNPVHKKIPVLIHNGKPICESLIQVEYIDEAWPGKNPLLPSDPYQRAQAKFWGDFVDKKVYGPTRLIWGPKGEEQEAGAKEFIEMLKTLESELGDKVYFGGETFGYVDIALIGFYSWFDVLEKFGNFSIELECPKLIAWAKRCVKRESVAKSLPVSEEITKFVPELRKKIGIE</sequence>
<dbReference type="FunFam" id="3.40.30.10:FF:000014">
    <property type="entry name" value="Tau class glutathione S-transferase"/>
    <property type="match status" value="1"/>
</dbReference>
<keyword evidence="3" id="KW-0216">Detoxification</keyword>
<dbReference type="Gene3D" id="3.40.30.10">
    <property type="entry name" value="Glutaredoxin"/>
    <property type="match status" value="1"/>
</dbReference>
<dbReference type="PANTHER" id="PTHR11260:SF593">
    <property type="entry name" value="GLUTATHIONE S-TRANSFERASE U25"/>
    <property type="match status" value="1"/>
</dbReference>
<comment type="similarity">
    <text evidence="5">Belongs to the GST superfamily. Tau family.</text>
</comment>
<dbReference type="Pfam" id="PF13410">
    <property type="entry name" value="GST_C_2"/>
    <property type="match status" value="1"/>
</dbReference>
<dbReference type="SUPFAM" id="SSF52833">
    <property type="entry name" value="Thioredoxin-like"/>
    <property type="match status" value="1"/>
</dbReference>
<dbReference type="PANTHER" id="PTHR11260">
    <property type="entry name" value="GLUTATHIONE S-TRANSFERASE, GST, SUPERFAMILY, GST DOMAIN CONTAINING"/>
    <property type="match status" value="1"/>
</dbReference>
<dbReference type="InterPro" id="IPR045074">
    <property type="entry name" value="GST_C_Tau"/>
</dbReference>
<keyword evidence="2 7" id="KW-0963">Cytoplasm</keyword>
<gene>
    <name evidence="10" type="ORF">TAV2_LOCUS1809</name>
</gene>
<dbReference type="Pfam" id="PF02798">
    <property type="entry name" value="GST_N"/>
    <property type="match status" value="1"/>
</dbReference>